<accession>A0A5C6RYW9</accession>
<evidence type="ECO:0000313" key="1">
    <source>
        <dbReference type="EMBL" id="TXB67471.1"/>
    </source>
</evidence>
<sequence>MEHHFVTVRIGQVRDIWIRQITELQVRVTVPNGYTALGIPVTEAVRQTRSGKKKPRPAADLYDRAAPLSVIIKFYHIPVHSRQKFAIAA</sequence>
<dbReference type="EMBL" id="VOPL01000007">
    <property type="protein sequence ID" value="TXB67471.1"/>
    <property type="molecule type" value="Genomic_DNA"/>
</dbReference>
<dbReference type="OrthoDB" id="8451553at2"/>
<reference evidence="1 2" key="1">
    <citation type="submission" date="2019-08" db="EMBL/GenBank/DDBJ databases">
        <authorList>
            <person name="Ye J."/>
        </authorList>
    </citation>
    <scope>NUCLEOTIDE SEQUENCE [LARGE SCALE GENOMIC DNA]</scope>
    <source>
        <strain evidence="1 2">TK008</strain>
    </source>
</reference>
<evidence type="ECO:0000313" key="2">
    <source>
        <dbReference type="Proteomes" id="UP000321562"/>
    </source>
</evidence>
<organism evidence="1 2">
    <name type="scientific">Paracoccus aurantiacus</name>
    <dbReference type="NCBI Taxonomy" id="2599412"/>
    <lineage>
        <taxon>Bacteria</taxon>
        <taxon>Pseudomonadati</taxon>
        <taxon>Pseudomonadota</taxon>
        <taxon>Alphaproteobacteria</taxon>
        <taxon>Rhodobacterales</taxon>
        <taxon>Paracoccaceae</taxon>
        <taxon>Paracoccus</taxon>
    </lineage>
</organism>
<proteinExistence type="predicted"/>
<protein>
    <submittedName>
        <fullName evidence="1">Uncharacterized protein</fullName>
    </submittedName>
</protein>
<keyword evidence="2" id="KW-1185">Reference proteome</keyword>
<name>A0A5C6RYW9_9RHOB</name>
<gene>
    <name evidence="1" type="ORF">FQV27_15340</name>
</gene>
<comment type="caution">
    <text evidence="1">The sequence shown here is derived from an EMBL/GenBank/DDBJ whole genome shotgun (WGS) entry which is preliminary data.</text>
</comment>
<dbReference type="Proteomes" id="UP000321562">
    <property type="component" value="Unassembled WGS sequence"/>
</dbReference>
<dbReference type="AlphaFoldDB" id="A0A5C6RYW9"/>